<feature type="binding site" evidence="9">
    <location>
        <position position="254"/>
    </location>
    <ligand>
        <name>Zn(2+)</name>
        <dbReference type="ChEBI" id="CHEBI:29105"/>
    </ligand>
</feature>
<evidence type="ECO:0000256" key="11">
    <source>
        <dbReference type="SAM" id="MobiDB-lite"/>
    </source>
</evidence>
<dbReference type="PRINTS" id="PR00083">
    <property type="entry name" value="HOLDHDRGNASE"/>
</dbReference>
<feature type="active site" description="Proton acceptor" evidence="6">
    <location>
        <position position="319"/>
    </location>
</feature>
<dbReference type="InterPro" id="IPR012131">
    <property type="entry name" value="Hstdl_DH"/>
</dbReference>
<dbReference type="GO" id="GO:0046872">
    <property type="term" value="F:metal ion binding"/>
    <property type="evidence" value="ECO:0007669"/>
    <property type="project" value="UniProtKB-KW"/>
</dbReference>
<feature type="binding site" evidence="7">
    <location>
        <position position="122"/>
    </location>
    <ligand>
        <name>NAD(+)</name>
        <dbReference type="ChEBI" id="CHEBI:57540"/>
    </ligand>
</feature>
<feature type="binding site" evidence="8">
    <location>
        <position position="254"/>
    </location>
    <ligand>
        <name>substrate</name>
    </ligand>
</feature>
<evidence type="ECO:0000256" key="5">
    <source>
        <dbReference type="PIRNR" id="PIRNR000099"/>
    </source>
</evidence>
<dbReference type="GO" id="GO:0000105">
    <property type="term" value="P:L-histidine biosynthetic process"/>
    <property type="evidence" value="ECO:0007669"/>
    <property type="project" value="InterPro"/>
</dbReference>
<organism evidence="12 13">
    <name type="scientific">Pseudooceanicola batsensis (strain ATCC BAA-863 / DSM 15984 / KCTC 12145 / HTCC2597)</name>
    <name type="common">Oceanicola batsensis</name>
    <dbReference type="NCBI Taxonomy" id="252305"/>
    <lineage>
        <taxon>Bacteria</taxon>
        <taxon>Pseudomonadati</taxon>
        <taxon>Pseudomonadota</taxon>
        <taxon>Alphaproteobacteria</taxon>
        <taxon>Rhodobacterales</taxon>
        <taxon>Paracoccaceae</taxon>
        <taxon>Pseudooceanicola</taxon>
    </lineage>
</organism>
<dbReference type="GO" id="GO:0005829">
    <property type="term" value="C:cytosol"/>
    <property type="evidence" value="ECO:0007669"/>
    <property type="project" value="TreeGrafter"/>
</dbReference>
<comment type="cofactor">
    <cofactor evidence="9">
        <name>Zn(2+)</name>
        <dbReference type="ChEBI" id="CHEBI:29105"/>
    </cofactor>
    <text evidence="9">Binds 1 zinc ion per subunit.</text>
</comment>
<dbReference type="PANTHER" id="PTHR21256">
    <property type="entry name" value="HISTIDINOL DEHYDROGENASE HDH"/>
    <property type="match status" value="1"/>
</dbReference>
<evidence type="ECO:0000256" key="10">
    <source>
        <dbReference type="RuleBase" id="RU004175"/>
    </source>
</evidence>
<feature type="binding site" evidence="8">
    <location>
        <position position="413"/>
    </location>
    <ligand>
        <name>substrate</name>
    </ligand>
</feature>
<evidence type="ECO:0000256" key="2">
    <source>
        <dbReference type="ARBA" id="ARBA00022833"/>
    </source>
</evidence>
<name>A3U0B2_PSEBH</name>
<evidence type="ECO:0000256" key="9">
    <source>
        <dbReference type="PIRSR" id="PIRSR000099-4"/>
    </source>
</evidence>
<keyword evidence="7" id="KW-0520">NAD</keyword>
<feature type="binding site" evidence="7">
    <location>
        <position position="206"/>
    </location>
    <ligand>
        <name>NAD(+)</name>
        <dbReference type="ChEBI" id="CHEBI:57540"/>
    </ligand>
</feature>
<dbReference type="FunFam" id="3.40.50.1980:FF:000001">
    <property type="entry name" value="Histidinol dehydrogenase"/>
    <property type="match status" value="1"/>
</dbReference>
<dbReference type="PIRSF" id="PIRSF000099">
    <property type="entry name" value="Histidinol_dh"/>
    <property type="match status" value="1"/>
</dbReference>
<evidence type="ECO:0000256" key="3">
    <source>
        <dbReference type="ARBA" id="ARBA00023002"/>
    </source>
</evidence>
<dbReference type="STRING" id="252305.OB2597_19011"/>
<proteinExistence type="inferred from homology"/>
<keyword evidence="2 9" id="KW-0862">Zinc</keyword>
<dbReference type="PANTHER" id="PTHR21256:SF14">
    <property type="entry name" value="HISTIDINOL DEHYDROGENASE"/>
    <property type="match status" value="1"/>
</dbReference>
<feature type="binding site" evidence="9">
    <location>
        <position position="413"/>
    </location>
    <ligand>
        <name>Zn(2+)</name>
        <dbReference type="ChEBI" id="CHEBI:29105"/>
    </ligand>
</feature>
<keyword evidence="3 5" id="KW-0560">Oxidoreductase</keyword>
<evidence type="ECO:0000256" key="4">
    <source>
        <dbReference type="ARBA" id="ARBA00072814"/>
    </source>
</evidence>
<dbReference type="EMBL" id="AAMO01000008">
    <property type="protein sequence ID" value="EAQ02203.1"/>
    <property type="molecule type" value="Genomic_DNA"/>
</dbReference>
<evidence type="ECO:0000256" key="1">
    <source>
        <dbReference type="ARBA" id="ARBA00022723"/>
    </source>
</evidence>
<feature type="binding site" evidence="8">
    <location>
        <position position="353"/>
    </location>
    <ligand>
        <name>substrate</name>
    </ligand>
</feature>
<comment type="similarity">
    <text evidence="5 10">Belongs to the histidinol dehydrogenase family.</text>
</comment>
<evidence type="ECO:0000313" key="13">
    <source>
        <dbReference type="Proteomes" id="UP000004318"/>
    </source>
</evidence>
<feature type="binding site" evidence="8">
    <location>
        <position position="320"/>
    </location>
    <ligand>
        <name>substrate</name>
    </ligand>
</feature>
<evidence type="ECO:0000256" key="7">
    <source>
        <dbReference type="PIRSR" id="PIRSR000099-2"/>
    </source>
</evidence>
<feature type="binding site" evidence="9">
    <location>
        <position position="353"/>
    </location>
    <ligand>
        <name>Zn(2+)</name>
        <dbReference type="ChEBI" id="CHEBI:29105"/>
    </ligand>
</feature>
<dbReference type="GO" id="GO:0051287">
    <property type="term" value="F:NAD binding"/>
    <property type="evidence" value="ECO:0007669"/>
    <property type="project" value="InterPro"/>
</dbReference>
<dbReference type="InterPro" id="IPR001692">
    <property type="entry name" value="Histidinol_DH_CS"/>
</dbReference>
<accession>A3U0B2</accession>
<dbReference type="Pfam" id="PF00815">
    <property type="entry name" value="Histidinol_dh"/>
    <property type="match status" value="1"/>
</dbReference>
<sequence>MAITYLKRGKSEADRKGDASKVRETVEATLTDIETRGDAAVRDLSEKFDSYTPPSFRLSPSEIEALVQKVSTRDMEDIRFAQAQVRRFAEAQRASMTDVEVETMPGVILGHKNIPVQSVGCYVPGGKFPMVASAHMSVLTATVAGVPRIAAATPPFKGEPNPAVIAAMHLGGAHEIYVLGGIQAVGALAIGTETIDPVDMLVGPGNAFVAEAKRQLYGRVGIDLFAGPTETMVIADETVDAELCATDLLGQAEHGYDSPAVLLTNSEKLARETLDEIDRILKILPTANTAAKSWEDYGEVIVCDTYDEMLDVANDIASEHVQVMTDRDDWFLDNMTSYGALFLGPRTNVANGDKVIGTNHTLPTKKAGRYTGGLWVGKFLKTHSYQKITSDDAAAEIGAYGSRLCLLEGFVGHAEQCNVRVRRYGGRNVPYGNAAE</sequence>
<protein>
    <recommendedName>
        <fullName evidence="4">Histidinol dehydrogenase homolog</fullName>
    </recommendedName>
</protein>
<dbReference type="Gene3D" id="1.20.5.1300">
    <property type="match status" value="1"/>
</dbReference>
<feature type="active site" description="Proton acceptor" evidence="6">
    <location>
        <position position="320"/>
    </location>
</feature>
<evidence type="ECO:0000256" key="6">
    <source>
        <dbReference type="PIRSR" id="PIRSR000099-1"/>
    </source>
</evidence>
<feature type="region of interest" description="Disordered" evidence="11">
    <location>
        <begin position="1"/>
        <end position="22"/>
    </location>
</feature>
<dbReference type="InterPro" id="IPR016161">
    <property type="entry name" value="Ald_DH/histidinol_DH"/>
</dbReference>
<dbReference type="AlphaFoldDB" id="A3U0B2"/>
<dbReference type="InterPro" id="IPR022695">
    <property type="entry name" value="Histidinol_DH_monofunct"/>
</dbReference>
<feature type="binding site" evidence="8">
    <location>
        <position position="229"/>
    </location>
    <ligand>
        <name>substrate</name>
    </ligand>
</feature>
<dbReference type="SUPFAM" id="SSF53720">
    <property type="entry name" value="ALDH-like"/>
    <property type="match status" value="1"/>
</dbReference>
<feature type="binding site" evidence="8">
    <location>
        <position position="408"/>
    </location>
    <ligand>
        <name>substrate</name>
    </ligand>
</feature>
<dbReference type="PROSITE" id="PS00611">
    <property type="entry name" value="HISOL_DEHYDROGENASE"/>
    <property type="match status" value="1"/>
</dbReference>
<dbReference type="RefSeq" id="WP_009803745.1">
    <property type="nucleotide sequence ID" value="NZ_AAMO01000008.1"/>
</dbReference>
<comment type="caution">
    <text evidence="12">The sequence shown here is derived from an EMBL/GenBank/DDBJ whole genome shotgun (WGS) entry which is preliminary data.</text>
</comment>
<dbReference type="CDD" id="cd06572">
    <property type="entry name" value="Histidinol_dh"/>
    <property type="match status" value="1"/>
</dbReference>
<dbReference type="Proteomes" id="UP000004318">
    <property type="component" value="Unassembled WGS sequence"/>
</dbReference>
<evidence type="ECO:0000256" key="8">
    <source>
        <dbReference type="PIRSR" id="PIRSR000099-3"/>
    </source>
</evidence>
<evidence type="ECO:0000313" key="12">
    <source>
        <dbReference type="EMBL" id="EAQ02203.1"/>
    </source>
</evidence>
<dbReference type="OrthoDB" id="9805269at2"/>
<keyword evidence="13" id="KW-1185">Reference proteome</keyword>
<dbReference type="Gene3D" id="3.40.50.1980">
    <property type="entry name" value="Nitrogenase molybdenum iron protein domain"/>
    <property type="match status" value="2"/>
</dbReference>
<feature type="binding site" evidence="8">
    <location>
        <position position="251"/>
    </location>
    <ligand>
        <name>substrate</name>
    </ligand>
</feature>
<reference evidence="12 13" key="1">
    <citation type="journal article" date="2010" name="J. Bacteriol.">
        <title>Genome sequences of Oceanicola granulosus HTCC2516(T) and Oceanicola batsensis HTCC2597(TDelta).</title>
        <authorList>
            <person name="Thrash J.C."/>
            <person name="Cho J.C."/>
            <person name="Vergin K.L."/>
            <person name="Giovannoni S.J."/>
        </authorList>
    </citation>
    <scope>NUCLEOTIDE SEQUENCE [LARGE SCALE GENOMIC DNA]</scope>
    <source>
        <strain evidence="13">ATCC BAA-863 / DSM 15984 / KCTC 12145 / HTCC2597</strain>
    </source>
</reference>
<feature type="binding site" evidence="7">
    <location>
        <position position="183"/>
    </location>
    <ligand>
        <name>NAD(+)</name>
        <dbReference type="ChEBI" id="CHEBI:57540"/>
    </ligand>
</feature>
<dbReference type="NCBIfam" id="TIGR00069">
    <property type="entry name" value="hisD"/>
    <property type="match status" value="1"/>
</dbReference>
<keyword evidence="1 9" id="KW-0479">Metal-binding</keyword>
<dbReference type="HOGENOM" id="CLU_006732_3_3_5"/>
<feature type="binding site" evidence="9">
    <location>
        <position position="251"/>
    </location>
    <ligand>
        <name>Zn(2+)</name>
        <dbReference type="ChEBI" id="CHEBI:29105"/>
    </ligand>
</feature>
<feature type="compositionally biased region" description="Basic and acidic residues" evidence="11">
    <location>
        <begin position="9"/>
        <end position="22"/>
    </location>
</feature>
<dbReference type="GO" id="GO:0004399">
    <property type="term" value="F:histidinol dehydrogenase activity"/>
    <property type="evidence" value="ECO:0007669"/>
    <property type="project" value="InterPro"/>
</dbReference>
<gene>
    <name evidence="12" type="ORF">OB2597_19011</name>
</gene>